<feature type="region of interest" description="Disordered" evidence="10">
    <location>
        <begin position="364"/>
        <end position="389"/>
    </location>
</feature>
<evidence type="ECO:0000256" key="1">
    <source>
        <dbReference type="ARBA" id="ARBA00001452"/>
    </source>
</evidence>
<dbReference type="Proteomes" id="UP000287144">
    <property type="component" value="Unassembled WGS sequence"/>
</dbReference>
<feature type="transmembrane region" description="Helical" evidence="11">
    <location>
        <begin position="517"/>
        <end position="535"/>
    </location>
</feature>
<keyword evidence="9" id="KW-0326">Glycosidase</keyword>
<evidence type="ECO:0000256" key="7">
    <source>
        <dbReference type="ARBA" id="ARBA00023136"/>
    </source>
</evidence>
<keyword evidence="6" id="KW-0378">Hydrolase</keyword>
<dbReference type="FunFam" id="1.50.10.20:FF:000006">
    <property type="entry name" value="Mannan endo-1,6-alpha-mannosidase"/>
    <property type="match status" value="1"/>
</dbReference>
<accession>A0A428UBM4</accession>
<evidence type="ECO:0000256" key="6">
    <source>
        <dbReference type="ARBA" id="ARBA00022801"/>
    </source>
</evidence>
<comment type="catalytic activity">
    <reaction evidence="1">
        <text>Random hydrolysis of (1-&gt;6)-alpha-D-mannosidic linkages in unbranched (1-&gt;6)-mannans.</text>
        <dbReference type="EC" id="3.2.1.101"/>
    </reaction>
</comment>
<dbReference type="GO" id="GO:0016052">
    <property type="term" value="P:carbohydrate catabolic process"/>
    <property type="evidence" value="ECO:0007669"/>
    <property type="project" value="InterPro"/>
</dbReference>
<dbReference type="STRING" id="1325735.A0A428UBM4"/>
<comment type="caution">
    <text evidence="12">The sequence shown here is derived from an EMBL/GenBank/DDBJ whole genome shotgun (WGS) entry which is preliminary data.</text>
</comment>
<dbReference type="PANTHER" id="PTHR12145:SF36">
    <property type="entry name" value="MANNAN ENDO-1,6-ALPHA-MANNOSIDASE DCW1"/>
    <property type="match status" value="1"/>
</dbReference>
<feature type="transmembrane region" description="Helical" evidence="11">
    <location>
        <begin position="903"/>
        <end position="924"/>
    </location>
</feature>
<proteinExistence type="inferred from homology"/>
<evidence type="ECO:0000256" key="10">
    <source>
        <dbReference type="SAM" id="MobiDB-lite"/>
    </source>
</evidence>
<name>A0A428UBM4_9HYPO</name>
<evidence type="ECO:0000256" key="11">
    <source>
        <dbReference type="SAM" id="Phobius"/>
    </source>
</evidence>
<evidence type="ECO:0000256" key="2">
    <source>
        <dbReference type="ARBA" id="ARBA00004308"/>
    </source>
</evidence>
<feature type="transmembrane region" description="Helical" evidence="11">
    <location>
        <begin position="458"/>
        <end position="477"/>
    </location>
</feature>
<evidence type="ECO:0000313" key="13">
    <source>
        <dbReference type="Proteomes" id="UP000287144"/>
    </source>
</evidence>
<keyword evidence="7 11" id="KW-0472">Membrane</keyword>
<gene>
    <name evidence="12" type="ORF">CEP52_002895</name>
</gene>
<keyword evidence="11" id="KW-0812">Transmembrane</keyword>
<reference evidence="12 13" key="1">
    <citation type="submission" date="2017-06" db="EMBL/GenBank/DDBJ databases">
        <title>Comparative genomic analysis of Ambrosia Fusariam Clade fungi.</title>
        <authorList>
            <person name="Stajich J.E."/>
            <person name="Carrillo J."/>
            <person name="Kijimoto T."/>
            <person name="Eskalen A."/>
            <person name="O'Donnell K."/>
            <person name="Kasson M."/>
        </authorList>
    </citation>
    <scope>NUCLEOTIDE SEQUENCE [LARGE SCALE GENOMIC DNA]</scope>
    <source>
        <strain evidence="12 13">NRRL62579</strain>
    </source>
</reference>
<dbReference type="GO" id="GO:0012505">
    <property type="term" value="C:endomembrane system"/>
    <property type="evidence" value="ECO:0007669"/>
    <property type="project" value="UniProtKB-SubCell"/>
</dbReference>
<dbReference type="GO" id="GO:0009272">
    <property type="term" value="P:fungal-type cell wall biogenesis"/>
    <property type="evidence" value="ECO:0007669"/>
    <property type="project" value="TreeGrafter"/>
</dbReference>
<dbReference type="PANTHER" id="PTHR12145">
    <property type="entry name" value="MANNAN ENDO-1,6-ALPHA-MANNOSIDASE DCW1"/>
    <property type="match status" value="1"/>
</dbReference>
<dbReference type="InterPro" id="IPR005198">
    <property type="entry name" value="Glyco_hydro_76"/>
</dbReference>
<sequence length="961" mass="104681">MLQYDGNTTGMIPGILPGPPTEFKGDYYWWEGGAMMGTYIDYWKLTGDSSYNHVIMEGMLHQTGDGHDYMPENHTASLGNDDQGFWGMSAMLAAENKFPNPPEDKAQWLALAQAVWTTQAHPNRHDKECNGGLRWQIPFTNAGYNYKNTIANGCFFNIGARLARYTGNSTYAKYAEETWDWLWDVQYIDHENWRVYDGGHVEKNCTDINKATFSYNAAILLQGAAFMYNYTNGSEIWETRVNNLTDSLLKNFFPKGIAWEIPCEGRKGACSTDMLSFKGYVHRWLAVVTQIVPQLKEKILPVLQTSAEAAVKQCTGGKSGRACGFYWSDGVFVDPAVDETSGAGEQMSVLAAVSSLLIEDAEPPVTNRTGGISKGDPDAGKESHDMPEPDPITQADKAGAGVLTFLILSSALGTLRLLLDLLIASIALLFAVFGFLVYRSHGKPADPGSTGLKLFQAAQFAPTVFPVLFAAIAGGSIKSIASWRIQTKQGATLGLVEQCLGSQTLVRAFTTQITMRALNFFGIFIICLWSLSPLGSQASLRVISIIPSYPSTSTPLTAHNTTVGYGYGNANGIATAITSVAGSTIASMLAASFLAGRNQDLWGNIRFPAIEPLGKQGDKGWFKVPEVTNLTYPSLVGTPISNLPGSGNTSFILPGSYLSISCPVFERSDQSELTNYTATAYPVPNNDYDNCVWASNRGGTQWMMAISMTCGHTKPVAPNTTRNARKLIWESRPVALNDVFTRAECSLTTAFIDVNVSCTGSSSGSVCNPSVVRHSPKPTFHYNWTVFDIGFPHDARSVPQILADLFPSAQLSGGTQPVLNYLTQPYNILSKTLQHIPLHTIDRNVFELRLAQLLNTVLYIGINQQAFTGGFNTSAPGMQQTSLINITGTNYVREEIIHCDEKWLAVLLLASLTAFILALAGAYLRVITLAPDLLGSSSLALLHNKVGGIPSFFDLVFRNMD</sequence>
<evidence type="ECO:0000256" key="3">
    <source>
        <dbReference type="ARBA" id="ARBA00009699"/>
    </source>
</evidence>
<comment type="subcellular location">
    <subcellularLocation>
        <location evidence="2">Endomembrane system</location>
    </subcellularLocation>
</comment>
<evidence type="ECO:0000256" key="9">
    <source>
        <dbReference type="ARBA" id="ARBA00023295"/>
    </source>
</evidence>
<keyword evidence="13" id="KW-1185">Reference proteome</keyword>
<dbReference type="EC" id="3.2.1.101" evidence="4"/>
<keyword evidence="5" id="KW-0732">Signal</keyword>
<evidence type="ECO:0000256" key="8">
    <source>
        <dbReference type="ARBA" id="ARBA00023180"/>
    </source>
</evidence>
<dbReference type="Gene3D" id="1.50.10.20">
    <property type="match status" value="1"/>
</dbReference>
<feature type="transmembrane region" description="Helical" evidence="11">
    <location>
        <begin position="417"/>
        <end position="438"/>
    </location>
</feature>
<dbReference type="AlphaFoldDB" id="A0A428UBM4"/>
<organism evidence="12 13">
    <name type="scientific">Fusarium oligoseptatum</name>
    <dbReference type="NCBI Taxonomy" id="2604345"/>
    <lineage>
        <taxon>Eukaryota</taxon>
        <taxon>Fungi</taxon>
        <taxon>Dikarya</taxon>
        <taxon>Ascomycota</taxon>
        <taxon>Pezizomycotina</taxon>
        <taxon>Sordariomycetes</taxon>
        <taxon>Hypocreomycetidae</taxon>
        <taxon>Hypocreales</taxon>
        <taxon>Nectriaceae</taxon>
        <taxon>Fusarium</taxon>
        <taxon>Fusarium solani species complex</taxon>
    </lineage>
</organism>
<dbReference type="InterPro" id="IPR008928">
    <property type="entry name" value="6-hairpin_glycosidase_sf"/>
</dbReference>
<dbReference type="InterPro" id="IPR014480">
    <property type="entry name" value="Mannan-1_6-alpha_mannosidase"/>
</dbReference>
<dbReference type="GO" id="GO:0008496">
    <property type="term" value="F:mannan endo-1,6-alpha-mannosidase activity"/>
    <property type="evidence" value="ECO:0007669"/>
    <property type="project" value="UniProtKB-EC"/>
</dbReference>
<evidence type="ECO:0000313" key="12">
    <source>
        <dbReference type="EMBL" id="RSM11682.1"/>
    </source>
</evidence>
<keyword evidence="11" id="KW-1133">Transmembrane helix</keyword>
<comment type="similarity">
    <text evidence="3">Belongs to the glycosyl hydrolase 76 family.</text>
</comment>
<feature type="compositionally biased region" description="Basic and acidic residues" evidence="10">
    <location>
        <begin position="375"/>
        <end position="387"/>
    </location>
</feature>
<evidence type="ECO:0000256" key="4">
    <source>
        <dbReference type="ARBA" id="ARBA00012350"/>
    </source>
</evidence>
<protein>
    <recommendedName>
        <fullName evidence="4">mannan endo-1,6-alpha-mannosidase</fullName>
        <ecNumber evidence="4">3.2.1.101</ecNumber>
    </recommendedName>
</protein>
<dbReference type="Pfam" id="PF03663">
    <property type="entry name" value="Glyco_hydro_76"/>
    <property type="match status" value="1"/>
</dbReference>
<keyword evidence="8" id="KW-0325">Glycoprotein</keyword>
<evidence type="ECO:0000256" key="5">
    <source>
        <dbReference type="ARBA" id="ARBA00022729"/>
    </source>
</evidence>
<dbReference type="EMBL" id="NKCK01000017">
    <property type="protein sequence ID" value="RSM11682.1"/>
    <property type="molecule type" value="Genomic_DNA"/>
</dbReference>
<dbReference type="SUPFAM" id="SSF48208">
    <property type="entry name" value="Six-hairpin glycosidases"/>
    <property type="match status" value="1"/>
</dbReference>